<feature type="region of interest" description="Disordered" evidence="1">
    <location>
        <begin position="733"/>
        <end position="864"/>
    </location>
</feature>
<feature type="compositionally biased region" description="Low complexity" evidence="1">
    <location>
        <begin position="1377"/>
        <end position="1394"/>
    </location>
</feature>
<feature type="region of interest" description="Disordered" evidence="1">
    <location>
        <begin position="599"/>
        <end position="676"/>
    </location>
</feature>
<dbReference type="GO" id="GO:0031930">
    <property type="term" value="P:mitochondria-nucleus signaling pathway"/>
    <property type="evidence" value="ECO:0007669"/>
    <property type="project" value="TreeGrafter"/>
</dbReference>
<feature type="region of interest" description="Disordered" evidence="1">
    <location>
        <begin position="1439"/>
        <end position="1458"/>
    </location>
</feature>
<feature type="compositionally biased region" description="Acidic residues" evidence="1">
    <location>
        <begin position="790"/>
        <end position="804"/>
    </location>
</feature>
<gene>
    <name evidence="4" type="ORF">GLOTRDRAFT_122527</name>
</gene>
<dbReference type="EMBL" id="KB469307">
    <property type="protein sequence ID" value="EPQ52453.1"/>
    <property type="molecule type" value="Genomic_DNA"/>
</dbReference>
<feature type="domain" description="Nitrogen regulatory protein areA GATA-like" evidence="2">
    <location>
        <begin position="463"/>
        <end position="489"/>
    </location>
</feature>
<feature type="compositionally biased region" description="Acidic residues" evidence="1">
    <location>
        <begin position="1137"/>
        <end position="1158"/>
    </location>
</feature>
<dbReference type="OrthoDB" id="515401at2759"/>
<organism evidence="4 5">
    <name type="scientific">Gloeophyllum trabeum (strain ATCC 11539 / FP-39264 / Madison 617)</name>
    <name type="common">Brown rot fungus</name>
    <dbReference type="NCBI Taxonomy" id="670483"/>
    <lineage>
        <taxon>Eukaryota</taxon>
        <taxon>Fungi</taxon>
        <taxon>Dikarya</taxon>
        <taxon>Basidiomycota</taxon>
        <taxon>Agaricomycotina</taxon>
        <taxon>Agaricomycetes</taxon>
        <taxon>Gloeophyllales</taxon>
        <taxon>Gloeophyllaceae</taxon>
        <taxon>Gloeophyllum</taxon>
    </lineage>
</organism>
<dbReference type="GeneID" id="19300844"/>
<dbReference type="Pfam" id="PF11702">
    <property type="entry name" value="DUF3295"/>
    <property type="match status" value="1"/>
</dbReference>
<evidence type="ECO:0000313" key="4">
    <source>
        <dbReference type="EMBL" id="EPQ52453.1"/>
    </source>
</evidence>
<feature type="compositionally biased region" description="Basic and acidic residues" evidence="1">
    <location>
        <begin position="1546"/>
        <end position="1556"/>
    </location>
</feature>
<feature type="compositionally biased region" description="Basic and acidic residues" evidence="1">
    <location>
        <begin position="1524"/>
        <end position="1538"/>
    </location>
</feature>
<dbReference type="GO" id="GO:0000122">
    <property type="term" value="P:negative regulation of transcription by RNA polymerase II"/>
    <property type="evidence" value="ECO:0007669"/>
    <property type="project" value="TreeGrafter"/>
</dbReference>
<dbReference type="GO" id="GO:0005737">
    <property type="term" value="C:cytoplasm"/>
    <property type="evidence" value="ECO:0007669"/>
    <property type="project" value="TreeGrafter"/>
</dbReference>
<dbReference type="Pfam" id="PF08550">
    <property type="entry name" value="GATA_AreA"/>
    <property type="match status" value="1"/>
</dbReference>
<dbReference type="HOGENOM" id="CLU_246143_0_0_1"/>
<dbReference type="OMA" id="LWFREAH"/>
<evidence type="ECO:0000256" key="1">
    <source>
        <dbReference type="SAM" id="MobiDB-lite"/>
    </source>
</evidence>
<feature type="compositionally biased region" description="Basic and acidic residues" evidence="1">
    <location>
        <begin position="917"/>
        <end position="1012"/>
    </location>
</feature>
<evidence type="ECO:0000313" key="5">
    <source>
        <dbReference type="Proteomes" id="UP000030669"/>
    </source>
</evidence>
<dbReference type="PANTHER" id="PTHR28014:SF1">
    <property type="entry name" value="NEGATIVE REGULATOR OF RAS-CAMP PATHWAY"/>
    <property type="match status" value="1"/>
</dbReference>
<dbReference type="GO" id="GO:0006808">
    <property type="term" value="P:regulation of nitrogen utilization"/>
    <property type="evidence" value="ECO:0007669"/>
    <property type="project" value="TreeGrafter"/>
</dbReference>
<feature type="compositionally biased region" description="Polar residues" evidence="1">
    <location>
        <begin position="1020"/>
        <end position="1029"/>
    </location>
</feature>
<dbReference type="InterPro" id="IPR013860">
    <property type="entry name" value="AreA_GATA"/>
</dbReference>
<evidence type="ECO:0000259" key="2">
    <source>
        <dbReference type="Pfam" id="PF08550"/>
    </source>
</evidence>
<feature type="region of interest" description="Disordered" evidence="1">
    <location>
        <begin position="520"/>
        <end position="580"/>
    </location>
</feature>
<feature type="region of interest" description="Disordered" evidence="1">
    <location>
        <begin position="227"/>
        <end position="259"/>
    </location>
</feature>
<name>S7PY57_GLOTA</name>
<dbReference type="PANTHER" id="PTHR28014">
    <property type="entry name" value="NEGATIVE REGULATOR OF RAS-CAMP PATHWAY"/>
    <property type="match status" value="1"/>
</dbReference>
<dbReference type="eggNOG" id="ENOG502SAS5">
    <property type="taxonomic scope" value="Eukaryota"/>
</dbReference>
<sequence>MSRIERRKCRDGALGNNAETCTGYGRGRGISPRHRERGHLENQDYWGVVADNYGRKRRKPHALHSEYTLASPKRSILHKAAGQHLARGLPRLEAPRWIMAVSSSPRSRQVSKFHWPSEQITDAAGKHKLVLLTAASSDVFETASSTTRSRFNSAVDEVLVLPDFARCTSEVESTWSTLLATPTISRRYVGGQRHHGPLITTAIQRPALGSQVAWLVPRDTCNENNHARPLSSVPSWGTGEHRGLNGGPGGGDVPERRYKGGRPREAIQSLRVGSINQWASEGAGNTHLWLKPGKRSGTCADCPDACCGMDPSRPRTMADWPWSRLCYQPPRGRAARRALHPTTLRRSEMHTSDGEPFRVFPGVLSHIGDVRRRARPDAVAAAATVVAAVEDAQEPWPPANDRRCATLTATSDLELATRVPSLVGLSVGVLLSYAMLASFPTPVLALAPDVLKDLEGKEALSGLWALFTKCKESLQDGRRLENISWRLWYAELAASHSSVPSTPSSDSLLVSRSSSHLTAFTEDEKDASRAGLRSSPLLTPIAPPTPSSPTGRHRSPSPHPSSVVSSSHLSVSDIPPARARRSSSVGKIICDLLPEKLVVPHGHCPQRTPSGEEPPPITKTATSSSGTPRSSATATPPRAANLNVSTVPLIQAPARSEVSPPSASTTAASTPQPSGLFPRVVIVNPTPHPTPPATPQMPPNAAPLAIPNSTTLLPPAHPLAKPVNPAALRGASAFPSASVAQPEPSAPAAVKKANDETLKASDRRRFFLHQAESPEKESPERPSPTTEAPPIDEDDAELEEEVDGEPATLVEPGSVASHSSAASAVSTRSKYSTAASSRRVGGGSTTGKARKGKEPAKRPVVHRMHTAGAIKRSASAANVVGMVRTKSGGGKPLVVERTRSAGAGGKKVEVRGLTMAKVEEGKGKTGVKGEEKGKAPGKIEEKGKASAKEERAKSPRSEDAAKDKGKSKVEMRPVDDAKCSKTADEASKGKAKAEGPVKGIIKAEEPVKDTPTKSRPTFRVGSSSSNGTDSVAGRQEGSSLRSLSPRILEASAQEPSTRISATNATSNATAAPTSRAAAAPQPHLSSQSHPAQSARAQPPPQTASQRPPSNPAQGPSTSTQQPEPASHRRGILISESSDYETTDTEGDEDDSWESEEVSDQPPTRAPVHHQNAHHHAHQHQRFAADQNRRTAAISAATSERIRIQEAAMEAQRQRDMFAKLPKRSYSNLQRTQSGLLSQLLNPDPAIFPPEHPYRRSSEDIAGKARGFGLSGFGMTAMGNHVGAPKLQTSKSTASIAEAVPVQVQANVTVPTAGPSNARQQDPKAGYKPKGMPKAGDVEYETDSEDEEGENTIQVSKSLAQQKLAALAGPHRRTSSGQQEQQQRQQQQFQQQQQQRPPVPPNVANRQLPEKPPPLTNRNHTEPQPSRPDRPMLSTVATAPIPLNHPYNLPAPAPPMTPRTTRRQMLATELSESLRRNLLWERQVSKVNMIGRRSGVLGGGLRPLTSTTGQQAGGSGQQEQQGGDSRPKTKEEEREEKRKQAMARNRSWADDYHYSGW</sequence>
<reference evidence="4 5" key="1">
    <citation type="journal article" date="2012" name="Science">
        <title>The Paleozoic origin of enzymatic lignin decomposition reconstructed from 31 fungal genomes.</title>
        <authorList>
            <person name="Floudas D."/>
            <person name="Binder M."/>
            <person name="Riley R."/>
            <person name="Barry K."/>
            <person name="Blanchette R.A."/>
            <person name="Henrissat B."/>
            <person name="Martinez A.T."/>
            <person name="Otillar R."/>
            <person name="Spatafora J.W."/>
            <person name="Yadav J.S."/>
            <person name="Aerts A."/>
            <person name="Benoit I."/>
            <person name="Boyd A."/>
            <person name="Carlson A."/>
            <person name="Copeland A."/>
            <person name="Coutinho P.M."/>
            <person name="de Vries R.P."/>
            <person name="Ferreira P."/>
            <person name="Findley K."/>
            <person name="Foster B."/>
            <person name="Gaskell J."/>
            <person name="Glotzer D."/>
            <person name="Gorecki P."/>
            <person name="Heitman J."/>
            <person name="Hesse C."/>
            <person name="Hori C."/>
            <person name="Igarashi K."/>
            <person name="Jurgens J.A."/>
            <person name="Kallen N."/>
            <person name="Kersten P."/>
            <person name="Kohler A."/>
            <person name="Kuees U."/>
            <person name="Kumar T.K.A."/>
            <person name="Kuo A."/>
            <person name="LaButti K."/>
            <person name="Larrondo L.F."/>
            <person name="Lindquist E."/>
            <person name="Ling A."/>
            <person name="Lombard V."/>
            <person name="Lucas S."/>
            <person name="Lundell T."/>
            <person name="Martin R."/>
            <person name="McLaughlin D.J."/>
            <person name="Morgenstern I."/>
            <person name="Morin E."/>
            <person name="Murat C."/>
            <person name="Nagy L.G."/>
            <person name="Nolan M."/>
            <person name="Ohm R.A."/>
            <person name="Patyshakuliyeva A."/>
            <person name="Rokas A."/>
            <person name="Ruiz-Duenas F.J."/>
            <person name="Sabat G."/>
            <person name="Salamov A."/>
            <person name="Samejima M."/>
            <person name="Schmutz J."/>
            <person name="Slot J.C."/>
            <person name="St John F."/>
            <person name="Stenlid J."/>
            <person name="Sun H."/>
            <person name="Sun S."/>
            <person name="Syed K."/>
            <person name="Tsang A."/>
            <person name="Wiebenga A."/>
            <person name="Young D."/>
            <person name="Pisabarro A."/>
            <person name="Eastwood D.C."/>
            <person name="Martin F."/>
            <person name="Cullen D."/>
            <person name="Grigoriev I.V."/>
            <person name="Hibbett D.S."/>
        </authorList>
    </citation>
    <scope>NUCLEOTIDE SEQUENCE [LARGE SCALE GENOMIC DNA]</scope>
    <source>
        <strain evidence="4 5">ATCC 11539</strain>
    </source>
</reference>
<feature type="compositionally biased region" description="Low complexity" evidence="1">
    <location>
        <begin position="814"/>
        <end position="839"/>
    </location>
</feature>
<dbReference type="InterPro" id="IPR053043">
    <property type="entry name" value="Ras-cAMP_regulatory"/>
</dbReference>
<protein>
    <submittedName>
        <fullName evidence="4">Uncharacterized protein</fullName>
    </submittedName>
</protein>
<feature type="compositionally biased region" description="Low complexity" evidence="1">
    <location>
        <begin position="560"/>
        <end position="572"/>
    </location>
</feature>
<dbReference type="KEGG" id="gtr:GLOTRDRAFT_122527"/>
<feature type="region of interest" description="Disordered" evidence="1">
    <location>
        <begin position="1309"/>
        <end position="1433"/>
    </location>
</feature>
<feature type="compositionally biased region" description="Low complexity" evidence="1">
    <location>
        <begin position="1056"/>
        <end position="1107"/>
    </location>
</feature>
<keyword evidence="5" id="KW-1185">Reference proteome</keyword>
<feature type="region of interest" description="Disordered" evidence="1">
    <location>
        <begin position="883"/>
        <end position="1194"/>
    </location>
</feature>
<feature type="compositionally biased region" description="Acidic residues" evidence="1">
    <location>
        <begin position="1337"/>
        <end position="1349"/>
    </location>
</feature>
<dbReference type="InterPro" id="IPR021711">
    <property type="entry name" value="DUF3295"/>
</dbReference>
<evidence type="ECO:0000259" key="3">
    <source>
        <dbReference type="Pfam" id="PF11702"/>
    </source>
</evidence>
<accession>S7PY57</accession>
<feature type="compositionally biased region" description="Basic residues" evidence="1">
    <location>
        <begin position="1166"/>
        <end position="1180"/>
    </location>
</feature>
<feature type="compositionally biased region" description="Low complexity" evidence="1">
    <location>
        <begin position="659"/>
        <end position="671"/>
    </location>
</feature>
<feature type="domain" description="DUF3295" evidence="3">
    <location>
        <begin position="1450"/>
        <end position="1483"/>
    </location>
</feature>
<feature type="compositionally biased region" description="Polar residues" evidence="1">
    <location>
        <begin position="1111"/>
        <end position="1123"/>
    </location>
</feature>
<feature type="compositionally biased region" description="Polar residues" evidence="1">
    <location>
        <begin position="1309"/>
        <end position="1319"/>
    </location>
</feature>
<feature type="compositionally biased region" description="Basic and acidic residues" evidence="1">
    <location>
        <begin position="752"/>
        <end position="765"/>
    </location>
</feature>
<feature type="compositionally biased region" description="Polar residues" evidence="1">
    <location>
        <begin position="619"/>
        <end position="634"/>
    </location>
</feature>
<dbReference type="RefSeq" id="XP_007868767.1">
    <property type="nucleotide sequence ID" value="XM_007870576.1"/>
</dbReference>
<dbReference type="STRING" id="670483.S7PY57"/>
<proteinExistence type="predicted"/>
<feature type="region of interest" description="Disordered" evidence="1">
    <location>
        <begin position="15"/>
        <end position="36"/>
    </location>
</feature>
<dbReference type="Proteomes" id="UP000030669">
    <property type="component" value="Unassembled WGS sequence"/>
</dbReference>
<feature type="compositionally biased region" description="Low complexity" evidence="1">
    <location>
        <begin position="1355"/>
        <end position="1367"/>
    </location>
</feature>
<feature type="region of interest" description="Disordered" evidence="1">
    <location>
        <begin position="1492"/>
        <end position="1556"/>
    </location>
</feature>